<feature type="binding site" evidence="5">
    <location>
        <begin position="192"/>
        <end position="198"/>
    </location>
    <ligand>
        <name>2-oxoglutarate</name>
        <dbReference type="ChEBI" id="CHEBI:16810"/>
    </ligand>
</feature>
<feature type="binding site" evidence="5">
    <location>
        <position position="61"/>
    </location>
    <ligand>
        <name>substrate</name>
    </ligand>
</feature>
<dbReference type="GO" id="GO:0035516">
    <property type="term" value="F:broad specificity oxidative DNA demethylase activity"/>
    <property type="evidence" value="ECO:0007669"/>
    <property type="project" value="TreeGrafter"/>
</dbReference>
<dbReference type="Proteomes" id="UP001337723">
    <property type="component" value="Chromosome"/>
</dbReference>
<dbReference type="RefSeq" id="WP_338273161.1">
    <property type="nucleotide sequence ID" value="NZ_AP027266.1"/>
</dbReference>
<keyword evidence="9" id="KW-1185">Reference proteome</keyword>
<dbReference type="KEGG" id="rmai:MACH21_32460"/>
<dbReference type="Pfam" id="PF13532">
    <property type="entry name" value="2OG-FeII_Oxy_2"/>
    <property type="match status" value="1"/>
</dbReference>
<dbReference type="PROSITE" id="PS51471">
    <property type="entry name" value="FE2OG_OXY"/>
    <property type="match status" value="1"/>
</dbReference>
<feature type="binding site" evidence="6">
    <location>
        <position position="174"/>
    </location>
    <ligand>
        <name>Fe cation</name>
        <dbReference type="ChEBI" id="CHEBI:24875"/>
        <note>catalytic</note>
    </ligand>
</feature>
<evidence type="ECO:0000256" key="4">
    <source>
        <dbReference type="ARBA" id="ARBA00023004"/>
    </source>
</evidence>
<evidence type="ECO:0000313" key="8">
    <source>
        <dbReference type="EMBL" id="BDW87069.1"/>
    </source>
</evidence>
<dbReference type="AlphaFoldDB" id="A0AA48HK42"/>
<name>A0AA48HK42_9RHOB</name>
<gene>
    <name evidence="8" type="primary">alkB</name>
    <name evidence="8" type="ORF">MACH21_32460</name>
</gene>
<dbReference type="GO" id="GO:0005737">
    <property type="term" value="C:cytoplasm"/>
    <property type="evidence" value="ECO:0007669"/>
    <property type="project" value="TreeGrafter"/>
</dbReference>
<dbReference type="PANTHER" id="PTHR16557">
    <property type="entry name" value="ALKYLATED DNA REPAIR PROTEIN ALKB-RELATED"/>
    <property type="match status" value="1"/>
</dbReference>
<sequence>MQTTVDLNGVTIWPGWLAPDEQARLVQDIRAVAAAAPFFTPETPRGQKMSVRMTAAGDYGWISDRRGYRYASTHPSGQTWPPIPASVLRVWDALSGTDRRPQCCLVNWYSETARMGLHQDRDEADLTQPVLSISLGDDALFRVGGTERGGPTRSIWLRSGDVALLSGPARLAYHGIDRVRPGSSTLLRNGGRINLTLRVVDQRPAFQLSDA</sequence>
<keyword evidence="4 6" id="KW-0408">Iron</keyword>
<feature type="binding site" evidence="5">
    <location>
        <position position="122"/>
    </location>
    <ligand>
        <name>substrate</name>
    </ligand>
</feature>
<feature type="domain" description="Fe2OG dioxygenase" evidence="7">
    <location>
        <begin position="100"/>
        <end position="201"/>
    </location>
</feature>
<dbReference type="PANTHER" id="PTHR16557:SF2">
    <property type="entry name" value="NUCLEIC ACID DIOXYGENASE ALKBH1"/>
    <property type="match status" value="1"/>
</dbReference>
<evidence type="ECO:0000256" key="2">
    <source>
        <dbReference type="ARBA" id="ARBA00022964"/>
    </source>
</evidence>
<evidence type="ECO:0000256" key="1">
    <source>
        <dbReference type="ARBA" id="ARBA00022723"/>
    </source>
</evidence>
<evidence type="ECO:0000259" key="7">
    <source>
        <dbReference type="PROSITE" id="PS51471"/>
    </source>
</evidence>
<protein>
    <submittedName>
        <fullName evidence="8">Alkylated DNA repair dioxygenase</fullName>
    </submittedName>
</protein>
<dbReference type="SUPFAM" id="SSF51197">
    <property type="entry name" value="Clavaminate synthase-like"/>
    <property type="match status" value="1"/>
</dbReference>
<feature type="binding site" evidence="5">
    <location>
        <begin position="107"/>
        <end position="109"/>
    </location>
    <ligand>
        <name>2-oxoglutarate</name>
        <dbReference type="ChEBI" id="CHEBI:16810"/>
    </ligand>
</feature>
<comment type="cofactor">
    <cofactor evidence="6">
        <name>Fe(2+)</name>
        <dbReference type="ChEBI" id="CHEBI:29033"/>
    </cofactor>
    <text evidence="6">Binds 1 Fe(2+) ion per subunit.</text>
</comment>
<feature type="binding site" evidence="6">
    <location>
        <position position="118"/>
    </location>
    <ligand>
        <name>Fe cation</name>
        <dbReference type="ChEBI" id="CHEBI:24875"/>
        <note>catalytic</note>
    </ligand>
</feature>
<keyword evidence="2 8" id="KW-0223">Dioxygenase</keyword>
<feature type="binding site" evidence="5">
    <location>
        <position position="148"/>
    </location>
    <ligand>
        <name>substrate</name>
    </ligand>
</feature>
<keyword evidence="1 6" id="KW-0479">Metal-binding</keyword>
<accession>A0AA48HK42</accession>
<dbReference type="GO" id="GO:0035513">
    <property type="term" value="P:oxidative RNA demethylation"/>
    <property type="evidence" value="ECO:0007669"/>
    <property type="project" value="TreeGrafter"/>
</dbReference>
<dbReference type="GO" id="GO:0035515">
    <property type="term" value="F:oxidative RNA demethylase activity"/>
    <property type="evidence" value="ECO:0007669"/>
    <property type="project" value="TreeGrafter"/>
</dbReference>
<evidence type="ECO:0000256" key="6">
    <source>
        <dbReference type="PIRSR" id="PIRSR604574-2"/>
    </source>
</evidence>
<evidence type="ECO:0000256" key="3">
    <source>
        <dbReference type="ARBA" id="ARBA00023002"/>
    </source>
</evidence>
<evidence type="ECO:0000313" key="9">
    <source>
        <dbReference type="Proteomes" id="UP001337723"/>
    </source>
</evidence>
<dbReference type="EMBL" id="AP027266">
    <property type="protein sequence ID" value="BDW87069.1"/>
    <property type="molecule type" value="Genomic_DNA"/>
</dbReference>
<evidence type="ECO:0000256" key="5">
    <source>
        <dbReference type="PIRSR" id="PIRSR604574-1"/>
    </source>
</evidence>
<proteinExistence type="predicted"/>
<feature type="binding site" evidence="5">
    <location>
        <begin position="68"/>
        <end position="70"/>
    </location>
    <ligand>
        <name>substrate</name>
    </ligand>
</feature>
<dbReference type="InterPro" id="IPR005123">
    <property type="entry name" value="Oxoglu/Fe-dep_dioxygenase_dom"/>
</dbReference>
<reference evidence="8 9" key="1">
    <citation type="submission" date="2023-01" db="EMBL/GenBank/DDBJ databases">
        <title>Complete genome sequence of Roseicyclus marinus strain Dej080120_10.</title>
        <authorList>
            <person name="Ueki S."/>
            <person name="Maruyama F."/>
        </authorList>
    </citation>
    <scope>NUCLEOTIDE SEQUENCE [LARGE SCALE GENOMIC DNA]</scope>
    <source>
        <strain evidence="8 9">Dej080120_10</strain>
    </source>
</reference>
<keyword evidence="3" id="KW-0560">Oxidoreductase</keyword>
<dbReference type="InterPro" id="IPR027450">
    <property type="entry name" value="AlkB-like"/>
</dbReference>
<organism evidence="8 9">
    <name type="scientific">Roseicyclus marinus</name>
    <dbReference type="NCBI Taxonomy" id="2161673"/>
    <lineage>
        <taxon>Bacteria</taxon>
        <taxon>Pseudomonadati</taxon>
        <taxon>Pseudomonadota</taxon>
        <taxon>Alphaproteobacteria</taxon>
        <taxon>Rhodobacterales</taxon>
        <taxon>Roseobacteraceae</taxon>
        <taxon>Roseicyclus</taxon>
    </lineage>
</organism>
<dbReference type="GO" id="GO:0008198">
    <property type="term" value="F:ferrous iron binding"/>
    <property type="evidence" value="ECO:0007669"/>
    <property type="project" value="TreeGrafter"/>
</dbReference>
<feature type="binding site" evidence="6">
    <location>
        <position position="120"/>
    </location>
    <ligand>
        <name>Fe cation</name>
        <dbReference type="ChEBI" id="CHEBI:24875"/>
        <note>catalytic</note>
    </ligand>
</feature>
<dbReference type="InterPro" id="IPR004574">
    <property type="entry name" value="Alkb"/>
</dbReference>
<dbReference type="InterPro" id="IPR037151">
    <property type="entry name" value="AlkB-like_sf"/>
</dbReference>
<dbReference type="Gene3D" id="2.60.120.590">
    <property type="entry name" value="Alpha-ketoglutarate-dependent dioxygenase AlkB-like"/>
    <property type="match status" value="1"/>
</dbReference>